<keyword evidence="3" id="KW-1185">Reference proteome</keyword>
<sequence length="1109" mass="128071">MIRMTRLHLINWHNFQDDIIDFKNITYLLGVNAVGKTTIMDAVRYCLTTNKDFNTAGNKKSGRTLLGSVHQKQRAEDSYLRPGHTVSYIGIEFLDEAIKKNFVIIARIESETPKQDLKGVYQDWYITKPGFVLENIPFFTKKNDAKRPTSRDAFKLENKGMDRASNQSDAKIRICRVLGIGEANSPIGKKFNEVFHMGTGLDDIKDIREFIYTYILPEPEVNIEFLQKDMLELERLQEILQEASDREELLKEINERIKSAKELLGKVKINESLVAYANLHGNIEETNEKKYLIEEWNKSLEMLDKRLLELSESENKASALLYEAQRAAEENVENKEMLSLESENKNNKLENEKLILEAGIFEDVLQKLFLLVDRLNKVGFYVKVADSIKDENAETDDRISEIKNSAKLFADIEEEIKNRDAKIRNDIAELNEKSDVLSKKIKSLEAGVMCYPDEAIFVRDKINSFLSEQSKRADAKLLCELLYMTDNSWQDAVESYLNTQRFNIIVEPENYLAAKKVFVSLGDKVKGIGLIDTRKIKEPEYKSLNESYLGDKIDSENIYAKSYARYVMKNVICCESSDDLENFSKSVTRDRLRFQNFCLQRMAKKEHFIGVDAIAKQLKSAKEEFAGVKKELTKLEEEKKNFDSIYNGYTKFRAGDNFGKLENYCESKSKSKALSAKIEDIAKKIEEFKKNPILLAMYDRVKECKKNLNAVRDEITDNKAKKQNLNSDINGAKNLLEELEANLSNLQAIYEKSVEEYPEFINDVEKKYQNERKSKKASVIAYNFSNRVIQDNIAFNNYLNQELIPLQQRYMATYTCDYATGLGGANRYMQEFLTLQNIELERHKSELVNAQIRCKDRFRKEVLFRMKDDILRARQQFKQINRVMENLEYGEESYRFGIDKSKDRELGMFYDIIMDKDNMQIDRDNEMLMLIAESNKSEIFESQIDDFMQRIMIDVEEHARQNLSGQKSGAKSMGMYVDYRTYLDYDIIVKNCVTGNEVGLSKVNAEGSGGENQAPFYVAICASLLQIYEKSKEGSIRLILLDEAFNNMTSDRIEPMMNMFKKLNLQLVLIATAEKATAILPYCDITYSIVKSGNRNAIGVFERIEDGLH</sequence>
<feature type="coiled-coil region" evidence="1">
    <location>
        <begin position="671"/>
        <end position="756"/>
    </location>
</feature>
<dbReference type="STRING" id="467210.HMPREF1866_02305"/>
<dbReference type="Proteomes" id="UP000070394">
    <property type="component" value="Unassembled WGS sequence"/>
</dbReference>
<dbReference type="SUPFAM" id="SSF52540">
    <property type="entry name" value="P-loop containing nucleoside triphosphate hydrolases"/>
    <property type="match status" value="1"/>
</dbReference>
<keyword evidence="1" id="KW-0175">Coiled coil</keyword>
<dbReference type="Pfam" id="PF13558">
    <property type="entry name" value="SbcC_Walker_B"/>
    <property type="match status" value="1"/>
</dbReference>
<dbReference type="GO" id="GO:0000731">
    <property type="term" value="P:DNA synthesis involved in DNA repair"/>
    <property type="evidence" value="ECO:0007669"/>
    <property type="project" value="TreeGrafter"/>
</dbReference>
<feature type="coiled-coil region" evidence="1">
    <location>
        <begin position="611"/>
        <end position="638"/>
    </location>
</feature>
<dbReference type="PATRIC" id="fig|467210.3.peg.2283"/>
<dbReference type="AlphaFoldDB" id="A0A133ZH87"/>
<dbReference type="Gene3D" id="3.40.50.300">
    <property type="entry name" value="P-loop containing nucleotide triphosphate hydrolases"/>
    <property type="match status" value="1"/>
</dbReference>
<gene>
    <name evidence="2" type="ORF">HMPREF1866_02305</name>
</gene>
<feature type="coiled-coil region" evidence="1">
    <location>
        <begin position="413"/>
        <end position="447"/>
    </location>
</feature>
<accession>A0A133ZH87</accession>
<feature type="coiled-coil region" evidence="1">
    <location>
        <begin position="223"/>
        <end position="357"/>
    </location>
</feature>
<proteinExistence type="predicted"/>
<organism evidence="2 3">
    <name type="scientific">Lachnoanaerobaculum saburreum</name>
    <dbReference type="NCBI Taxonomy" id="467210"/>
    <lineage>
        <taxon>Bacteria</taxon>
        <taxon>Bacillati</taxon>
        <taxon>Bacillota</taxon>
        <taxon>Clostridia</taxon>
        <taxon>Lachnospirales</taxon>
        <taxon>Lachnospiraceae</taxon>
        <taxon>Lachnoanaerobaculum</taxon>
    </lineage>
</organism>
<protein>
    <recommendedName>
        <fullName evidence="4">ATPase</fullName>
    </recommendedName>
</protein>
<dbReference type="RefSeq" id="WP_060931902.1">
    <property type="nucleotide sequence ID" value="NZ_KQ959841.1"/>
</dbReference>
<comment type="caution">
    <text evidence="2">The sequence shown here is derived from an EMBL/GenBank/DDBJ whole genome shotgun (WGS) entry which is preliminary data.</text>
</comment>
<dbReference type="GO" id="GO:0006302">
    <property type="term" value="P:double-strand break repair"/>
    <property type="evidence" value="ECO:0007669"/>
    <property type="project" value="TreeGrafter"/>
</dbReference>
<evidence type="ECO:0008006" key="4">
    <source>
        <dbReference type="Google" id="ProtNLM"/>
    </source>
</evidence>
<dbReference type="InterPro" id="IPR027417">
    <property type="entry name" value="P-loop_NTPase"/>
</dbReference>
<reference evidence="3" key="1">
    <citation type="submission" date="2016-01" db="EMBL/GenBank/DDBJ databases">
        <authorList>
            <person name="Mitreva M."/>
            <person name="Pepin K.H."/>
            <person name="Mihindukulasuriya K.A."/>
            <person name="Fulton R."/>
            <person name="Fronick C."/>
            <person name="O'Laughlin M."/>
            <person name="Miner T."/>
            <person name="Herter B."/>
            <person name="Rosa B.A."/>
            <person name="Cordes M."/>
            <person name="Tomlinson C."/>
            <person name="Wollam A."/>
            <person name="Palsikar V.B."/>
            <person name="Mardis E.R."/>
            <person name="Wilson R.K."/>
        </authorList>
    </citation>
    <scope>NUCLEOTIDE SEQUENCE [LARGE SCALE GENOMIC DNA]</scope>
    <source>
        <strain evidence="3">DNF00896</strain>
    </source>
</reference>
<dbReference type="Pfam" id="PF13555">
    <property type="entry name" value="AAA_29"/>
    <property type="match status" value="1"/>
</dbReference>
<dbReference type="OrthoDB" id="174137at2"/>
<dbReference type="EMBL" id="LSDA01000125">
    <property type="protein sequence ID" value="KXB54814.1"/>
    <property type="molecule type" value="Genomic_DNA"/>
</dbReference>
<evidence type="ECO:0000256" key="1">
    <source>
        <dbReference type="SAM" id="Coils"/>
    </source>
</evidence>
<evidence type="ECO:0000313" key="2">
    <source>
        <dbReference type="EMBL" id="KXB54814.1"/>
    </source>
</evidence>
<name>A0A133ZH87_9FIRM</name>
<evidence type="ECO:0000313" key="3">
    <source>
        <dbReference type="Proteomes" id="UP000070394"/>
    </source>
</evidence>
<dbReference type="PANTHER" id="PTHR32182">
    <property type="entry name" value="DNA REPLICATION AND REPAIR PROTEIN RECF"/>
    <property type="match status" value="1"/>
</dbReference>
<dbReference type="PANTHER" id="PTHR32182:SF0">
    <property type="entry name" value="DNA REPLICATION AND REPAIR PROTEIN RECF"/>
    <property type="match status" value="1"/>
</dbReference>
<dbReference type="Gene3D" id="1.10.287.1490">
    <property type="match status" value="1"/>
</dbReference>